<comment type="function">
    <text evidence="1">Catalyzes the last step of tRNA splicing, the transfer of the splice junction 2'-phosphate from ligated tRNA to NAD to produce ADP-ribose 1''-2'' cyclic phosphate.</text>
</comment>
<organism evidence="7 8">
    <name type="scientific">Marasmiellus scandens</name>
    <dbReference type="NCBI Taxonomy" id="2682957"/>
    <lineage>
        <taxon>Eukaryota</taxon>
        <taxon>Fungi</taxon>
        <taxon>Dikarya</taxon>
        <taxon>Basidiomycota</taxon>
        <taxon>Agaricomycotina</taxon>
        <taxon>Agaricomycetes</taxon>
        <taxon>Agaricomycetidae</taxon>
        <taxon>Agaricales</taxon>
        <taxon>Marasmiineae</taxon>
        <taxon>Omphalotaceae</taxon>
        <taxon>Marasmiellus</taxon>
    </lineage>
</organism>
<comment type="similarity">
    <text evidence="2">Belongs to the KptA/TPT1 family.</text>
</comment>
<evidence type="ECO:0000256" key="5">
    <source>
        <dbReference type="ARBA" id="ARBA00023027"/>
    </source>
</evidence>
<dbReference type="SUPFAM" id="SSF56399">
    <property type="entry name" value="ADP-ribosylation"/>
    <property type="match status" value="1"/>
</dbReference>
<dbReference type="EMBL" id="JBANRG010000005">
    <property type="protein sequence ID" value="KAK7466323.1"/>
    <property type="molecule type" value="Genomic_DNA"/>
</dbReference>
<accession>A0ABR1JUJ8</accession>
<evidence type="ECO:0000256" key="4">
    <source>
        <dbReference type="ARBA" id="ARBA00022679"/>
    </source>
</evidence>
<keyword evidence="8" id="KW-1185">Reference proteome</keyword>
<comment type="catalytic activity">
    <reaction evidence="6">
        <text>2'-phospho-[ligated tRNA] + NAD(+) = mature tRNA + ADP-alpha-D-ribose 1'',2''-cyclic phosphate + nicotinamide</text>
        <dbReference type="Rhea" id="RHEA:23324"/>
        <dbReference type="Rhea" id="RHEA-COMP:11106"/>
        <dbReference type="Rhea" id="RHEA-COMP:11107"/>
        <dbReference type="ChEBI" id="CHEBI:17154"/>
        <dbReference type="ChEBI" id="CHEBI:57540"/>
        <dbReference type="ChEBI" id="CHEBI:76596"/>
        <dbReference type="ChEBI" id="CHEBI:82883"/>
        <dbReference type="ChEBI" id="CHEBI:85027"/>
        <dbReference type="EC" id="2.7.1.160"/>
    </reaction>
</comment>
<dbReference type="PANTHER" id="PTHR12684:SF2">
    <property type="entry name" value="TRNA 2'-PHOSPHOTRANSFERASE 1"/>
    <property type="match status" value="1"/>
</dbReference>
<dbReference type="Proteomes" id="UP001498398">
    <property type="component" value="Unassembled WGS sequence"/>
</dbReference>
<proteinExistence type="inferred from homology"/>
<comment type="caution">
    <text evidence="7">The sequence shown here is derived from an EMBL/GenBank/DDBJ whole genome shotgun (WGS) entry which is preliminary data.</text>
</comment>
<dbReference type="PANTHER" id="PTHR12684">
    <property type="entry name" value="PUTATIVE PHOSPHOTRANSFERASE"/>
    <property type="match status" value="1"/>
</dbReference>
<keyword evidence="5" id="KW-0520">NAD</keyword>
<dbReference type="GO" id="GO:0000215">
    <property type="term" value="F:tRNA 2'-phosphotransferase activity"/>
    <property type="evidence" value="ECO:0007669"/>
    <property type="project" value="UniProtKB-EC"/>
</dbReference>
<evidence type="ECO:0000256" key="1">
    <source>
        <dbReference type="ARBA" id="ARBA00003343"/>
    </source>
</evidence>
<dbReference type="InterPro" id="IPR042081">
    <property type="entry name" value="RNA_2'-PTrans_C"/>
</dbReference>
<gene>
    <name evidence="7" type="primary">TPT1_4</name>
    <name evidence="7" type="ORF">VKT23_005050</name>
</gene>
<reference evidence="7 8" key="1">
    <citation type="submission" date="2024-01" db="EMBL/GenBank/DDBJ databases">
        <title>A draft genome for the cacao thread blight pathogen Marasmiellus scandens.</title>
        <authorList>
            <person name="Baruah I.K."/>
            <person name="Leung J."/>
            <person name="Bukari Y."/>
            <person name="Amoako-Attah I."/>
            <person name="Meinhardt L.W."/>
            <person name="Bailey B.A."/>
            <person name="Cohen S.P."/>
        </authorList>
    </citation>
    <scope>NUCLEOTIDE SEQUENCE [LARGE SCALE GENOMIC DNA]</scope>
    <source>
        <strain evidence="7 8">GH-19</strain>
    </source>
</reference>
<evidence type="ECO:0000313" key="8">
    <source>
        <dbReference type="Proteomes" id="UP001498398"/>
    </source>
</evidence>
<dbReference type="EC" id="2.7.1.160" evidence="3"/>
<evidence type="ECO:0000313" key="7">
    <source>
        <dbReference type="EMBL" id="KAK7466323.1"/>
    </source>
</evidence>
<evidence type="ECO:0000256" key="6">
    <source>
        <dbReference type="ARBA" id="ARBA00047949"/>
    </source>
</evidence>
<evidence type="ECO:0000256" key="2">
    <source>
        <dbReference type="ARBA" id="ARBA00009836"/>
    </source>
</evidence>
<evidence type="ECO:0000256" key="3">
    <source>
        <dbReference type="ARBA" id="ARBA00012007"/>
    </source>
</evidence>
<sequence length="260" mass="29185">MHLVFSQKNLLQYAALTTRSYGASAIRPWKKNPILKGSNPGKLPTAQDARRLQISKTMTYLLRHGKSECINMRSDGFVPVNSLLSHPSMRGVSFSTVETVAKKDDKKRFALSYEPRAVGSSGQMESWWIRANQGHSLPVQVEMKRIIRANEIPMAVHGTTENAWRSISANGLSKMNRNHIHMAQGLEVDGVVSGIRKNSRVLIYIDIDRALANGIPFYLSQNGVVLSPGNELGLLEPKFFQRVERVSKRTEEVWQNTSLK</sequence>
<dbReference type="Gene3D" id="3.20.170.30">
    <property type="match status" value="1"/>
</dbReference>
<protein>
    <recommendedName>
        <fullName evidence="3">2'-phosphotransferase</fullName>
        <ecNumber evidence="3">2.7.1.160</ecNumber>
    </recommendedName>
</protein>
<keyword evidence="4 7" id="KW-0808">Transferase</keyword>
<dbReference type="Pfam" id="PF01885">
    <property type="entry name" value="PTS_2-RNA"/>
    <property type="match status" value="1"/>
</dbReference>
<dbReference type="Gene3D" id="1.10.10.970">
    <property type="entry name" value="RNA 2'-phosphotransferase, Tpt1/KptA family, N-terminal domain"/>
    <property type="match status" value="1"/>
</dbReference>
<dbReference type="InterPro" id="IPR002745">
    <property type="entry name" value="Ptrans_KptA/Tpt1"/>
</dbReference>
<name>A0ABR1JUJ8_9AGAR</name>
<dbReference type="InterPro" id="IPR042080">
    <property type="entry name" value="RNA_2'-PTrans_N"/>
</dbReference>